<dbReference type="InterPro" id="IPR045998">
    <property type="entry name" value="DUF5954"/>
</dbReference>
<proteinExistence type="predicted"/>
<dbReference type="Pfam" id="PF19379">
    <property type="entry name" value="DUF5954"/>
    <property type="match status" value="1"/>
</dbReference>
<evidence type="ECO:0000313" key="2">
    <source>
        <dbReference type="EMBL" id="RKR90837.1"/>
    </source>
</evidence>
<dbReference type="AlphaFoldDB" id="A0A495JPA9"/>
<sequence length="332" mass="36377">MRDDEARTARETVIRVVRSDDPVAAVTEEDAARRARTYPNLRLGGPLFGHAEDLGDGGWRISSLEEHTPQAARDSLAYRFRERLLEDVDPAEAEELTAAGQILDWEKVDELSVAGRHYRIIRADTFAAFGADGPEPPRPTDPDPKGPGAAREAPRGSEGLVVNPRVPTGVAHGLLKVNLLPSHYAKASVPPDVYADSRRAVRTHPDGVFLPTEYAVAEYVDGHWQPDTRAVGSPQAARDLITFNFRYLIPKIGSPTEAEAAAYAKAADDLDASRANEVCVLNRRFRVTRIVILLRFGPDGPEPPRPSDYDPDPPPEAHSAQLREEGLLPDPD</sequence>
<accession>A0A495JPA9</accession>
<protein>
    <submittedName>
        <fullName evidence="2">Uncharacterized protein</fullName>
    </submittedName>
</protein>
<feature type="compositionally biased region" description="Pro residues" evidence="1">
    <location>
        <begin position="300"/>
        <end position="316"/>
    </location>
</feature>
<comment type="caution">
    <text evidence="2">The sequence shown here is derived from an EMBL/GenBank/DDBJ whole genome shotgun (WGS) entry which is preliminary data.</text>
</comment>
<gene>
    <name evidence="2" type="ORF">BDK92_5221</name>
</gene>
<dbReference type="RefSeq" id="WP_246017245.1">
    <property type="nucleotide sequence ID" value="NZ_RBKT01000001.1"/>
</dbReference>
<evidence type="ECO:0000256" key="1">
    <source>
        <dbReference type="SAM" id="MobiDB-lite"/>
    </source>
</evidence>
<name>A0A495JPA9_9ACTN</name>
<evidence type="ECO:0000313" key="3">
    <source>
        <dbReference type="Proteomes" id="UP000277671"/>
    </source>
</evidence>
<keyword evidence="3" id="KW-1185">Reference proteome</keyword>
<feature type="region of interest" description="Disordered" evidence="1">
    <location>
        <begin position="129"/>
        <end position="163"/>
    </location>
</feature>
<reference evidence="2 3" key="1">
    <citation type="submission" date="2018-10" db="EMBL/GenBank/DDBJ databases">
        <title>Sequencing the genomes of 1000 actinobacteria strains.</title>
        <authorList>
            <person name="Klenk H.-P."/>
        </authorList>
    </citation>
    <scope>NUCLEOTIDE SEQUENCE [LARGE SCALE GENOMIC DNA]</scope>
    <source>
        <strain evidence="2 3">DSM 45175</strain>
    </source>
</reference>
<feature type="region of interest" description="Disordered" evidence="1">
    <location>
        <begin position="297"/>
        <end position="332"/>
    </location>
</feature>
<dbReference type="Proteomes" id="UP000277671">
    <property type="component" value="Unassembled WGS sequence"/>
</dbReference>
<dbReference type="EMBL" id="RBKT01000001">
    <property type="protein sequence ID" value="RKR90837.1"/>
    <property type="molecule type" value="Genomic_DNA"/>
</dbReference>
<organism evidence="2 3">
    <name type="scientific">Micromonospora pisi</name>
    <dbReference type="NCBI Taxonomy" id="589240"/>
    <lineage>
        <taxon>Bacteria</taxon>
        <taxon>Bacillati</taxon>
        <taxon>Actinomycetota</taxon>
        <taxon>Actinomycetes</taxon>
        <taxon>Micromonosporales</taxon>
        <taxon>Micromonosporaceae</taxon>
        <taxon>Micromonospora</taxon>
    </lineage>
</organism>